<evidence type="ECO:0000256" key="2">
    <source>
        <dbReference type="ARBA" id="ARBA00005287"/>
    </source>
</evidence>
<proteinExistence type="inferred from homology"/>
<gene>
    <name evidence="4" type="ORF">PV328_003077</name>
</gene>
<comment type="caution">
    <text evidence="4">The sequence shown here is derived from an EMBL/GenBank/DDBJ whole genome shotgun (WGS) entry which is preliminary data.</text>
</comment>
<reference evidence="4" key="2">
    <citation type="submission" date="2023-03" db="EMBL/GenBank/DDBJ databases">
        <authorList>
            <person name="Inwood S.N."/>
            <person name="Skelly J.G."/>
            <person name="Guhlin J."/>
            <person name="Harrop T.W.R."/>
            <person name="Goldson S.G."/>
            <person name="Dearden P.K."/>
        </authorList>
    </citation>
    <scope>NUCLEOTIDE SEQUENCE</scope>
    <source>
        <strain evidence="4">Irish</strain>
        <tissue evidence="4">Whole body</tissue>
    </source>
</reference>
<name>A0AA39F7L5_9HYME</name>
<comment type="subcellular location">
    <subcellularLocation>
        <location evidence="1">Nucleus</location>
    </subcellularLocation>
</comment>
<dbReference type="PANTHER" id="PTHR19411">
    <property type="entry name" value="PROTEIN BUD31-RELATED"/>
    <property type="match status" value="1"/>
</dbReference>
<evidence type="ECO:0000256" key="3">
    <source>
        <dbReference type="ARBA" id="ARBA00023242"/>
    </source>
</evidence>
<dbReference type="GO" id="GO:0005681">
    <property type="term" value="C:spliceosomal complex"/>
    <property type="evidence" value="ECO:0007669"/>
    <property type="project" value="TreeGrafter"/>
</dbReference>
<organism evidence="4 5">
    <name type="scientific">Microctonus aethiopoides</name>
    <dbReference type="NCBI Taxonomy" id="144406"/>
    <lineage>
        <taxon>Eukaryota</taxon>
        <taxon>Metazoa</taxon>
        <taxon>Ecdysozoa</taxon>
        <taxon>Arthropoda</taxon>
        <taxon>Hexapoda</taxon>
        <taxon>Insecta</taxon>
        <taxon>Pterygota</taxon>
        <taxon>Neoptera</taxon>
        <taxon>Endopterygota</taxon>
        <taxon>Hymenoptera</taxon>
        <taxon>Apocrita</taxon>
        <taxon>Ichneumonoidea</taxon>
        <taxon>Braconidae</taxon>
        <taxon>Euphorinae</taxon>
        <taxon>Microctonus</taxon>
    </lineage>
</organism>
<dbReference type="GO" id="GO:0000398">
    <property type="term" value="P:mRNA splicing, via spliceosome"/>
    <property type="evidence" value="ECO:0007669"/>
    <property type="project" value="TreeGrafter"/>
</dbReference>
<dbReference type="EMBL" id="JAQQBS010001422">
    <property type="protein sequence ID" value="KAK0164448.1"/>
    <property type="molecule type" value="Genomic_DNA"/>
</dbReference>
<reference evidence="4" key="1">
    <citation type="journal article" date="2023" name="bioRxiv">
        <title>Scaffold-level genome assemblies of two parasitoid biocontrol wasps reveal the parthenogenesis mechanism and an associated novel virus.</title>
        <authorList>
            <person name="Inwood S."/>
            <person name="Skelly J."/>
            <person name="Guhlin J."/>
            <person name="Harrop T."/>
            <person name="Goldson S."/>
            <person name="Dearden P."/>
        </authorList>
    </citation>
    <scope>NUCLEOTIDE SEQUENCE</scope>
    <source>
        <strain evidence="4">Irish</strain>
        <tissue evidence="4">Whole body</tissue>
    </source>
</reference>
<sequence>MNGAKIASIDGGAVASHSALPPSLPTTVIPTQHNQVLTPARNISEEKLINLKKFVCVASSVKSSKDMPKVRRSRKSPPEGWELIEPTLEELEQKMREAECQPHEGKRRQESLWPILQIHHQKSRYIYDLFHRRKAISRVEKSGKYFEPFYLANGNLVPIIKQNFTVICVTVNLSAPFISNKKF</sequence>
<dbReference type="Proteomes" id="UP001168990">
    <property type="component" value="Unassembled WGS sequence"/>
</dbReference>
<evidence type="ECO:0000313" key="4">
    <source>
        <dbReference type="EMBL" id="KAK0164448.1"/>
    </source>
</evidence>
<protein>
    <submittedName>
        <fullName evidence="4">Uncharacterized protein</fullName>
    </submittedName>
</protein>
<dbReference type="PRINTS" id="PR00322">
    <property type="entry name" value="G10"/>
</dbReference>
<dbReference type="Pfam" id="PF01125">
    <property type="entry name" value="BUD31"/>
    <property type="match status" value="1"/>
</dbReference>
<keyword evidence="5" id="KW-1185">Reference proteome</keyword>
<dbReference type="AlphaFoldDB" id="A0AA39F7L5"/>
<dbReference type="PANTHER" id="PTHR19411:SF0">
    <property type="entry name" value="PROTEIN BUD31 HOMOLOG"/>
    <property type="match status" value="1"/>
</dbReference>
<evidence type="ECO:0000313" key="5">
    <source>
        <dbReference type="Proteomes" id="UP001168990"/>
    </source>
</evidence>
<evidence type="ECO:0000256" key="1">
    <source>
        <dbReference type="ARBA" id="ARBA00004123"/>
    </source>
</evidence>
<comment type="similarity">
    <text evidence="2">Belongs to the BUD31 (G10) family.</text>
</comment>
<accession>A0AA39F7L5</accession>
<keyword evidence="3" id="KW-0539">Nucleus</keyword>
<dbReference type="InterPro" id="IPR001748">
    <property type="entry name" value="BUD31"/>
</dbReference>